<dbReference type="CDD" id="cd07984">
    <property type="entry name" value="LPLAT_LABLAT-like"/>
    <property type="match status" value="1"/>
</dbReference>
<name>A0A1N7QA34_9RHOB</name>
<keyword evidence="9" id="KW-1185">Reference proteome</keyword>
<dbReference type="EMBL" id="FTOG01000014">
    <property type="protein sequence ID" value="SIT19569.1"/>
    <property type="molecule type" value="Genomic_DNA"/>
</dbReference>
<dbReference type="PANTHER" id="PTHR30606">
    <property type="entry name" value="LIPID A BIOSYNTHESIS LAUROYL ACYLTRANSFERASE"/>
    <property type="match status" value="1"/>
</dbReference>
<evidence type="ECO:0000256" key="7">
    <source>
        <dbReference type="SAM" id="Phobius"/>
    </source>
</evidence>
<dbReference type="Pfam" id="PF03279">
    <property type="entry name" value="Lip_A_acyltrans"/>
    <property type="match status" value="1"/>
</dbReference>
<feature type="transmembrane region" description="Helical" evidence="7">
    <location>
        <begin position="31"/>
        <end position="48"/>
    </location>
</feature>
<proteinExistence type="predicted"/>
<accession>A0A1N7QA34</accession>
<evidence type="ECO:0000313" key="9">
    <source>
        <dbReference type="Proteomes" id="UP000186221"/>
    </source>
</evidence>
<gene>
    <name evidence="8" type="ORF">SAMN05421580_11471</name>
</gene>
<keyword evidence="4 8" id="KW-0808">Transferase</keyword>
<dbReference type="RefSeq" id="WP_076486282.1">
    <property type="nucleotide sequence ID" value="NZ_FTOG01000014.1"/>
</dbReference>
<dbReference type="GO" id="GO:0016746">
    <property type="term" value="F:acyltransferase activity"/>
    <property type="evidence" value="ECO:0007669"/>
    <property type="project" value="UniProtKB-KW"/>
</dbReference>
<reference evidence="9" key="1">
    <citation type="submission" date="2017-01" db="EMBL/GenBank/DDBJ databases">
        <authorList>
            <person name="Varghese N."/>
            <person name="Submissions S."/>
        </authorList>
    </citation>
    <scope>NUCLEOTIDE SEQUENCE [LARGE SCALE GENOMIC DNA]</scope>
    <source>
        <strain evidence="9">DSM 19945</strain>
    </source>
</reference>
<dbReference type="InterPro" id="IPR004960">
    <property type="entry name" value="LipA_acyltrans"/>
</dbReference>
<dbReference type="OrthoDB" id="9801955at2"/>
<keyword evidence="7" id="KW-1133">Transmembrane helix</keyword>
<evidence type="ECO:0000256" key="5">
    <source>
        <dbReference type="ARBA" id="ARBA00023136"/>
    </source>
</evidence>
<dbReference type="Proteomes" id="UP000186221">
    <property type="component" value="Unassembled WGS sequence"/>
</dbReference>
<evidence type="ECO:0000256" key="4">
    <source>
        <dbReference type="ARBA" id="ARBA00022679"/>
    </source>
</evidence>
<keyword evidence="5 7" id="KW-0472">Membrane</keyword>
<evidence type="ECO:0000256" key="2">
    <source>
        <dbReference type="ARBA" id="ARBA00022475"/>
    </source>
</evidence>
<comment type="subcellular location">
    <subcellularLocation>
        <location evidence="1">Cell inner membrane</location>
    </subcellularLocation>
</comment>
<keyword evidence="2" id="KW-1003">Cell membrane</keyword>
<organism evidence="8 9">
    <name type="scientific">Rhodobacter aestuarii</name>
    <dbReference type="NCBI Taxonomy" id="453582"/>
    <lineage>
        <taxon>Bacteria</taxon>
        <taxon>Pseudomonadati</taxon>
        <taxon>Pseudomonadota</taxon>
        <taxon>Alphaproteobacteria</taxon>
        <taxon>Rhodobacterales</taxon>
        <taxon>Rhodobacter group</taxon>
        <taxon>Rhodobacter</taxon>
    </lineage>
</organism>
<keyword evidence="3" id="KW-0997">Cell inner membrane</keyword>
<evidence type="ECO:0000313" key="8">
    <source>
        <dbReference type="EMBL" id="SIT19569.1"/>
    </source>
</evidence>
<evidence type="ECO:0000256" key="6">
    <source>
        <dbReference type="ARBA" id="ARBA00023315"/>
    </source>
</evidence>
<evidence type="ECO:0000256" key="1">
    <source>
        <dbReference type="ARBA" id="ARBA00004533"/>
    </source>
</evidence>
<keyword evidence="6" id="KW-0012">Acyltransferase</keyword>
<dbReference type="STRING" id="453582.SAMN05421580_11471"/>
<keyword evidence="7" id="KW-0812">Transmembrane</keyword>
<protein>
    <submittedName>
        <fullName evidence="8">KDO2-lipid IV(A) lauroyltransferase</fullName>
    </submittedName>
</protein>
<sequence length="299" mass="33519">MAWNADRTSDAFLRVLIGLARRVPYKTRVRLFGWLTGWVVAPLAGYISKAVRNLQLIHPEMSSAEAKRIARRVSVNFGRSIIENYSKDDLSEVLKNSTVGGPGLAAFKDALAEGRGVLAVSGHIGNYETLRVAIHNMGYPVAALYRPAKNPYFNEHYKTTMESLTGPAFAQSRKGVVSFTRHVKNGGVAAMLFDVRATSYPDISFFGYPAPTSTFAAEMAMKTGALLLPIFTHRCEDGIHHDVHFETPIAHTNPREMTEEMTRRLEAQIRSFPDQWLWVHDRWGSEDLRARRANRSDTP</sequence>
<dbReference type="GO" id="GO:0009247">
    <property type="term" value="P:glycolipid biosynthetic process"/>
    <property type="evidence" value="ECO:0007669"/>
    <property type="project" value="UniProtKB-ARBA"/>
</dbReference>
<dbReference type="PANTHER" id="PTHR30606:SF10">
    <property type="entry name" value="PHOSPHATIDYLINOSITOL MANNOSIDE ACYLTRANSFERASE"/>
    <property type="match status" value="1"/>
</dbReference>
<evidence type="ECO:0000256" key="3">
    <source>
        <dbReference type="ARBA" id="ARBA00022519"/>
    </source>
</evidence>
<dbReference type="AlphaFoldDB" id="A0A1N7QA34"/>
<dbReference type="GO" id="GO:0005886">
    <property type="term" value="C:plasma membrane"/>
    <property type="evidence" value="ECO:0007669"/>
    <property type="project" value="UniProtKB-SubCell"/>
</dbReference>